<dbReference type="InterPro" id="IPR001537">
    <property type="entry name" value="SpoU_MeTrfase"/>
</dbReference>
<keyword evidence="4 6" id="KW-0949">S-adenosyl-L-methionine</keyword>
<dbReference type="Pfam" id="PF00588">
    <property type="entry name" value="SpoU_methylase"/>
    <property type="match status" value="1"/>
</dbReference>
<dbReference type="Proteomes" id="UP001597237">
    <property type="component" value="Unassembled WGS sequence"/>
</dbReference>
<sequence>MRLALFQPDIPQNLGAAMRLTACLGVPLEVIEPCGFPLSDPALRRAALDYGGLGEVTRRRSWTDFQAASERAEGRLVLFTTRGALPFHEFAFQAGDTLLFGRESAGAPEEVHQAAEARLFIPLVPAARSLNVVTAAAMALAEALRQTGGYPPAPPSTAHPGECRDPDPKRNSG</sequence>
<evidence type="ECO:0000256" key="6">
    <source>
        <dbReference type="HAMAP-Rule" id="MF_01885"/>
    </source>
</evidence>
<feature type="region of interest" description="Disordered" evidence="7">
    <location>
        <begin position="147"/>
        <end position="173"/>
    </location>
</feature>
<dbReference type="Gene3D" id="3.40.1280.10">
    <property type="match status" value="1"/>
</dbReference>
<evidence type="ECO:0000259" key="8">
    <source>
        <dbReference type="Pfam" id="PF00588"/>
    </source>
</evidence>
<dbReference type="InterPro" id="IPR029026">
    <property type="entry name" value="tRNA_m1G_MTases_N"/>
</dbReference>
<reference evidence="10" key="1">
    <citation type="journal article" date="2019" name="Int. J. Syst. Evol. Microbiol.">
        <title>The Global Catalogue of Microorganisms (GCM) 10K type strain sequencing project: providing services to taxonomists for standard genome sequencing and annotation.</title>
        <authorList>
            <consortium name="The Broad Institute Genomics Platform"/>
            <consortium name="The Broad Institute Genome Sequencing Center for Infectious Disease"/>
            <person name="Wu L."/>
            <person name="Ma J."/>
        </authorList>
    </citation>
    <scope>NUCLEOTIDE SEQUENCE [LARGE SCALE GENOMIC DNA]</scope>
    <source>
        <strain evidence="10">DFY28</strain>
    </source>
</reference>
<dbReference type="InterPro" id="IPR029028">
    <property type="entry name" value="Alpha/beta_knot_MTases"/>
</dbReference>
<feature type="binding site" evidence="6">
    <location>
        <position position="101"/>
    </location>
    <ligand>
        <name>S-adenosyl-L-methionine</name>
        <dbReference type="ChEBI" id="CHEBI:59789"/>
    </ligand>
</feature>
<comment type="caution">
    <text evidence="9">The sequence shown here is derived from an EMBL/GenBank/DDBJ whole genome shotgun (WGS) entry which is preliminary data.</text>
</comment>
<dbReference type="SUPFAM" id="SSF75217">
    <property type="entry name" value="alpha/beta knot"/>
    <property type="match status" value="1"/>
</dbReference>
<dbReference type="PANTHER" id="PTHR42971:SF1">
    <property type="entry name" value="TRNA (CYTIDINE(34)-2'-O)-METHYLTRANSFERASE"/>
    <property type="match status" value="1"/>
</dbReference>
<feature type="compositionally biased region" description="Basic and acidic residues" evidence="7">
    <location>
        <begin position="161"/>
        <end position="173"/>
    </location>
</feature>
<feature type="domain" description="tRNA/rRNA methyltransferase SpoU type" evidence="8">
    <location>
        <begin position="2"/>
        <end position="140"/>
    </location>
</feature>
<dbReference type="PANTHER" id="PTHR42971">
    <property type="entry name" value="TRNA (CYTIDINE(34)-2'-O)-METHYLTRANSFERASE"/>
    <property type="match status" value="1"/>
</dbReference>
<evidence type="ECO:0000256" key="2">
    <source>
        <dbReference type="ARBA" id="ARBA00022603"/>
    </source>
</evidence>
<comment type="similarity">
    <text evidence="6">Belongs to the class IV-like SAM-binding methyltransferase superfamily. RNA methyltransferase TrmH family. TrmL subfamily.</text>
</comment>
<dbReference type="EC" id="2.1.1.207" evidence="6"/>
<keyword evidence="5 6" id="KW-0819">tRNA processing</keyword>
<evidence type="ECO:0000256" key="7">
    <source>
        <dbReference type="SAM" id="MobiDB-lite"/>
    </source>
</evidence>
<keyword evidence="1 6" id="KW-0963">Cytoplasm</keyword>
<evidence type="ECO:0000256" key="5">
    <source>
        <dbReference type="ARBA" id="ARBA00022694"/>
    </source>
</evidence>
<dbReference type="HAMAP" id="MF_01885">
    <property type="entry name" value="tRNA_methyltr_TrmL"/>
    <property type="match status" value="1"/>
</dbReference>
<feature type="binding site" evidence="6">
    <location>
        <position position="129"/>
    </location>
    <ligand>
        <name>S-adenosyl-L-methionine</name>
        <dbReference type="ChEBI" id="CHEBI:59789"/>
    </ligand>
</feature>
<comment type="subcellular location">
    <subcellularLocation>
        <location evidence="6">Cytoplasm</location>
    </subcellularLocation>
</comment>
<dbReference type="RefSeq" id="WP_377283942.1">
    <property type="nucleotide sequence ID" value="NZ_JBHRSI010000009.1"/>
</dbReference>
<protein>
    <recommendedName>
        <fullName evidence="6">tRNA (cytidine(34)-2'-O)-methyltransferase</fullName>
        <ecNumber evidence="6">2.1.1.207</ecNumber>
    </recommendedName>
    <alternativeName>
        <fullName evidence="6">tRNA (cytidine/uridine-2'-O-)-methyltransferase TrmL</fullName>
    </alternativeName>
</protein>
<comment type="function">
    <text evidence="6">Methylates the ribose at the nucleotide 34 wobble position in the two leucyl isoacceptors tRNA(Leu)(CmAA) and tRNA(Leu)(cmnm5UmAA). Catalyzes the methyl transfer from S-adenosyl-L-methionine to the 2'-OH of the wobble nucleotide.</text>
</comment>
<gene>
    <name evidence="6" type="primary">trmL</name>
    <name evidence="9" type="ORF">ACFSC0_11915</name>
</gene>
<comment type="catalytic activity">
    <reaction evidence="6">
        <text>cytidine(34) in tRNA + S-adenosyl-L-methionine = 2'-O-methylcytidine(34) in tRNA + S-adenosyl-L-homocysteine + H(+)</text>
        <dbReference type="Rhea" id="RHEA:43084"/>
        <dbReference type="Rhea" id="RHEA-COMP:10331"/>
        <dbReference type="Rhea" id="RHEA-COMP:10332"/>
        <dbReference type="ChEBI" id="CHEBI:15378"/>
        <dbReference type="ChEBI" id="CHEBI:57856"/>
        <dbReference type="ChEBI" id="CHEBI:59789"/>
        <dbReference type="ChEBI" id="CHEBI:74495"/>
        <dbReference type="ChEBI" id="CHEBI:82748"/>
        <dbReference type="EC" id="2.1.1.207"/>
    </reaction>
</comment>
<keyword evidence="10" id="KW-1185">Reference proteome</keyword>
<evidence type="ECO:0000313" key="9">
    <source>
        <dbReference type="EMBL" id="MFD1784104.1"/>
    </source>
</evidence>
<keyword evidence="3 6" id="KW-0808">Transferase</keyword>
<proteinExistence type="inferred from homology"/>
<name>A0ABW4N3S1_9CAUL</name>
<evidence type="ECO:0000256" key="1">
    <source>
        <dbReference type="ARBA" id="ARBA00022490"/>
    </source>
</evidence>
<accession>A0ABW4N3S1</accession>
<dbReference type="EMBL" id="JBHUEY010000001">
    <property type="protein sequence ID" value="MFD1784104.1"/>
    <property type="molecule type" value="Genomic_DNA"/>
</dbReference>
<comment type="catalytic activity">
    <reaction evidence="6">
        <text>5-carboxymethylaminomethyluridine(34) in tRNA(Leu) + S-adenosyl-L-methionine = 5-carboxymethylaminomethyl-2'-O-methyluridine(34) in tRNA(Leu) + S-adenosyl-L-homocysteine + H(+)</text>
        <dbReference type="Rhea" id="RHEA:43088"/>
        <dbReference type="Rhea" id="RHEA-COMP:10333"/>
        <dbReference type="Rhea" id="RHEA-COMP:10334"/>
        <dbReference type="ChEBI" id="CHEBI:15378"/>
        <dbReference type="ChEBI" id="CHEBI:57856"/>
        <dbReference type="ChEBI" id="CHEBI:59789"/>
        <dbReference type="ChEBI" id="CHEBI:74508"/>
        <dbReference type="ChEBI" id="CHEBI:74511"/>
        <dbReference type="EC" id="2.1.1.207"/>
    </reaction>
</comment>
<feature type="binding site" evidence="6">
    <location>
        <position position="121"/>
    </location>
    <ligand>
        <name>S-adenosyl-L-methionine</name>
        <dbReference type="ChEBI" id="CHEBI:59789"/>
    </ligand>
</feature>
<organism evidence="9 10">
    <name type="scientific">Phenylobacterium terrae</name>
    <dbReference type="NCBI Taxonomy" id="2665495"/>
    <lineage>
        <taxon>Bacteria</taxon>
        <taxon>Pseudomonadati</taxon>
        <taxon>Pseudomonadota</taxon>
        <taxon>Alphaproteobacteria</taxon>
        <taxon>Caulobacterales</taxon>
        <taxon>Caulobacteraceae</taxon>
        <taxon>Phenylobacterium</taxon>
    </lineage>
</organism>
<dbReference type="InterPro" id="IPR016914">
    <property type="entry name" value="TrmL"/>
</dbReference>
<comment type="caution">
    <text evidence="6">Lacks conserved residue(s) required for the propagation of feature annotation.</text>
</comment>
<evidence type="ECO:0000256" key="4">
    <source>
        <dbReference type="ARBA" id="ARBA00022691"/>
    </source>
</evidence>
<keyword evidence="2 6" id="KW-0489">Methyltransferase</keyword>
<evidence type="ECO:0000256" key="3">
    <source>
        <dbReference type="ARBA" id="ARBA00022679"/>
    </source>
</evidence>
<comment type="subunit">
    <text evidence="6">Homodimer.</text>
</comment>
<evidence type="ECO:0000313" key="10">
    <source>
        <dbReference type="Proteomes" id="UP001597237"/>
    </source>
</evidence>
<dbReference type="PIRSF" id="PIRSF029256">
    <property type="entry name" value="SpoU_TrmH_prd"/>
    <property type="match status" value="1"/>
</dbReference>